<dbReference type="InterPro" id="IPR017039">
    <property type="entry name" value="Virul_fac_BrkB"/>
</dbReference>
<evidence type="ECO:0000256" key="5">
    <source>
        <dbReference type="ARBA" id="ARBA00023136"/>
    </source>
</evidence>
<feature type="transmembrane region" description="Helical" evidence="6">
    <location>
        <begin position="247"/>
        <end position="270"/>
    </location>
</feature>
<sequence>MNFRRLWPIRFWETCGGLWRQWFPRLTSGITPWTYVLHLCRWSTLYRSGCKALENRLPGLASEMAYNTMLSFFPAILVLLTAIGLFGSATEATFQDLMTQLGEAAPTDVVQLIESGVRSQLYQTQSRSLFSISFVAAIWIASSGVNCAMYALDRIHQTPPQQTRPFWRARLVAIGLTLGTILLLTLASFLVLISGIIVRLIANRVPELAVLATAWDWLTWPLAIGMVILGAAFLYRYGPSRWYQDVPILPGALLASLMWLGVSSLFRLYVANFGAYNRIYGTIGTVIILLLWLYWSSLALLLGAQVNVTVSQGVRRKRLRMQGHSYH</sequence>
<keyword evidence="5 6" id="KW-0472">Membrane</keyword>
<keyword evidence="8" id="KW-1185">Reference proteome</keyword>
<name>A0A8K2A0P9_9CYAN</name>
<dbReference type="PANTHER" id="PTHR30213:SF0">
    <property type="entry name" value="UPF0761 MEMBRANE PROTEIN YIHY"/>
    <property type="match status" value="1"/>
</dbReference>
<dbReference type="NCBIfam" id="TIGR00765">
    <property type="entry name" value="yihY_not_rbn"/>
    <property type="match status" value="1"/>
</dbReference>
<keyword evidence="3 6" id="KW-0812">Transmembrane</keyword>
<evidence type="ECO:0000256" key="6">
    <source>
        <dbReference type="SAM" id="Phobius"/>
    </source>
</evidence>
<keyword evidence="4 6" id="KW-1133">Transmembrane helix</keyword>
<gene>
    <name evidence="7" type="ORF">GS597_14030</name>
</gene>
<evidence type="ECO:0000313" key="8">
    <source>
        <dbReference type="Proteomes" id="UP000607397"/>
    </source>
</evidence>
<dbReference type="Proteomes" id="UP000607397">
    <property type="component" value="Unassembled WGS sequence"/>
</dbReference>
<evidence type="ECO:0000256" key="2">
    <source>
        <dbReference type="ARBA" id="ARBA00022475"/>
    </source>
</evidence>
<evidence type="ECO:0000256" key="4">
    <source>
        <dbReference type="ARBA" id="ARBA00022989"/>
    </source>
</evidence>
<keyword evidence="2" id="KW-1003">Cell membrane</keyword>
<feature type="transmembrane region" description="Helical" evidence="6">
    <location>
        <begin position="129"/>
        <end position="152"/>
    </location>
</feature>
<proteinExistence type="predicted"/>
<feature type="transmembrane region" description="Helical" evidence="6">
    <location>
        <begin position="172"/>
        <end position="197"/>
    </location>
</feature>
<dbReference type="GO" id="GO:0005886">
    <property type="term" value="C:plasma membrane"/>
    <property type="evidence" value="ECO:0007669"/>
    <property type="project" value="UniProtKB-SubCell"/>
</dbReference>
<evidence type="ECO:0000256" key="1">
    <source>
        <dbReference type="ARBA" id="ARBA00004651"/>
    </source>
</evidence>
<protein>
    <submittedName>
        <fullName evidence="7">YihY family inner membrane protein</fullName>
    </submittedName>
</protein>
<dbReference type="Pfam" id="PF03631">
    <property type="entry name" value="Virul_fac_BrkB"/>
    <property type="match status" value="1"/>
</dbReference>
<comment type="subcellular location">
    <subcellularLocation>
        <location evidence="1">Cell membrane</location>
        <topology evidence="1">Multi-pass membrane protein</topology>
    </subcellularLocation>
</comment>
<evidence type="ECO:0000313" key="7">
    <source>
        <dbReference type="EMBL" id="NCJ07606.1"/>
    </source>
</evidence>
<accession>A0A8K2A0P9</accession>
<dbReference type="EMBL" id="WVIC01000029">
    <property type="protein sequence ID" value="NCJ07606.1"/>
    <property type="molecule type" value="Genomic_DNA"/>
</dbReference>
<feature type="transmembrane region" description="Helical" evidence="6">
    <location>
        <begin position="282"/>
        <end position="310"/>
    </location>
</feature>
<feature type="transmembrane region" description="Helical" evidence="6">
    <location>
        <begin position="217"/>
        <end position="235"/>
    </location>
</feature>
<feature type="transmembrane region" description="Helical" evidence="6">
    <location>
        <begin position="70"/>
        <end position="89"/>
    </location>
</feature>
<organism evidence="7 8">
    <name type="scientific">Petrachloros mirabilis ULC683</name>
    <dbReference type="NCBI Taxonomy" id="2781853"/>
    <lineage>
        <taxon>Bacteria</taxon>
        <taxon>Bacillati</taxon>
        <taxon>Cyanobacteriota</taxon>
        <taxon>Cyanophyceae</taxon>
        <taxon>Synechococcales</taxon>
        <taxon>Petrachlorosaceae</taxon>
        <taxon>Petrachloros</taxon>
        <taxon>Petrachloros mirabilis</taxon>
    </lineage>
</organism>
<reference evidence="7" key="1">
    <citation type="submission" date="2019-12" db="EMBL/GenBank/DDBJ databases">
        <title>High-Quality draft genome sequences of three cyanobacteria isolated from the limestone walls of the Old Cathedral of Coimbra.</title>
        <authorList>
            <person name="Tiago I."/>
            <person name="Soares F."/>
            <person name="Portugal A."/>
        </authorList>
    </citation>
    <scope>NUCLEOTIDE SEQUENCE [LARGE SCALE GENOMIC DNA]</scope>
    <source>
        <strain evidence="7">C</strain>
    </source>
</reference>
<evidence type="ECO:0000256" key="3">
    <source>
        <dbReference type="ARBA" id="ARBA00022692"/>
    </source>
</evidence>
<comment type="caution">
    <text evidence="7">The sequence shown here is derived from an EMBL/GenBank/DDBJ whole genome shotgun (WGS) entry which is preliminary data.</text>
</comment>
<dbReference type="PIRSF" id="PIRSF035875">
    <property type="entry name" value="RNase_BN"/>
    <property type="match status" value="1"/>
</dbReference>
<dbReference type="PANTHER" id="PTHR30213">
    <property type="entry name" value="INNER MEMBRANE PROTEIN YHJD"/>
    <property type="match status" value="1"/>
</dbReference>
<dbReference type="AlphaFoldDB" id="A0A8K2A0P9"/>